<evidence type="ECO:0000313" key="7">
    <source>
        <dbReference type="Proteomes" id="UP000008276"/>
    </source>
</evidence>
<dbReference type="EMBL" id="CP002991">
    <property type="protein sequence ID" value="AEM79213.1"/>
    <property type="molecule type" value="Genomic_DNA"/>
</dbReference>
<organism evidence="6 7">
    <name type="scientific">Thermoanaerobacter wiegelii Rt8.B1</name>
    <dbReference type="NCBI Taxonomy" id="697303"/>
    <lineage>
        <taxon>Bacteria</taxon>
        <taxon>Bacillati</taxon>
        <taxon>Bacillota</taxon>
        <taxon>Clostridia</taxon>
        <taxon>Thermoanaerobacterales</taxon>
        <taxon>Thermoanaerobacteraceae</taxon>
        <taxon>Thermoanaerobacter</taxon>
    </lineage>
</organism>
<reference evidence="6 7" key="1">
    <citation type="submission" date="2011-08" db="EMBL/GenBank/DDBJ databases">
        <title>Complete sequence of Thermoanaerobacter wiegelii Rt8.B1.</title>
        <authorList>
            <consortium name="US DOE Joint Genome Institute"/>
            <person name="Lucas S."/>
            <person name="Han J."/>
            <person name="Lapidus A."/>
            <person name="Cheng J.-F."/>
            <person name="Goodwin L."/>
            <person name="Pitluck S."/>
            <person name="Peters L."/>
            <person name="Mikhailova N."/>
            <person name="Zeytun A."/>
            <person name="Daligault H."/>
            <person name="Detter J.C."/>
            <person name="Han C."/>
            <person name="Tapia R."/>
            <person name="Land M."/>
            <person name="Hauser L."/>
            <person name="Kyrpides N."/>
            <person name="Ivanova N."/>
            <person name="Pagani I."/>
            <person name="Hemme C."/>
            <person name="Woyke T."/>
        </authorList>
    </citation>
    <scope>NUCLEOTIDE SEQUENCE [LARGE SCALE GENOMIC DNA]</scope>
    <source>
        <strain evidence="6 7">Rt8.B1</strain>
    </source>
</reference>
<dbReference type="Pfam" id="PF04055">
    <property type="entry name" value="Radical_SAM"/>
    <property type="match status" value="1"/>
</dbReference>
<dbReference type="Proteomes" id="UP000008276">
    <property type="component" value="Chromosome"/>
</dbReference>
<gene>
    <name evidence="6" type="ORF">Thewi_1824</name>
</gene>
<keyword evidence="3" id="KW-0408">Iron</keyword>
<dbReference type="RefSeq" id="WP_014063179.1">
    <property type="nucleotide sequence ID" value="NC_015958.1"/>
</dbReference>
<dbReference type="HOGENOM" id="CLU_078147_2_1_9"/>
<dbReference type="GO" id="GO:0003824">
    <property type="term" value="F:catalytic activity"/>
    <property type="evidence" value="ECO:0007669"/>
    <property type="project" value="InterPro"/>
</dbReference>
<dbReference type="GO" id="GO:0046872">
    <property type="term" value="F:metal ion binding"/>
    <property type="evidence" value="ECO:0007669"/>
    <property type="project" value="UniProtKB-KW"/>
</dbReference>
<dbReference type="SFLD" id="SFLDG01094">
    <property type="entry name" value="Uncharacterised_Radical_SAM_Su"/>
    <property type="match status" value="1"/>
</dbReference>
<name>G2MWV1_9THEO</name>
<dbReference type="Gene3D" id="3.20.20.70">
    <property type="entry name" value="Aldolase class I"/>
    <property type="match status" value="1"/>
</dbReference>
<keyword evidence="7" id="KW-1185">Reference proteome</keyword>
<keyword evidence="1" id="KW-0949">S-adenosyl-L-methionine</keyword>
<dbReference type="PANTHER" id="PTHR11228">
    <property type="entry name" value="RADICAL SAM DOMAIN PROTEIN"/>
    <property type="match status" value="1"/>
</dbReference>
<proteinExistence type="predicted"/>
<dbReference type="SUPFAM" id="SSF102114">
    <property type="entry name" value="Radical SAM enzymes"/>
    <property type="match status" value="1"/>
</dbReference>
<evidence type="ECO:0000313" key="6">
    <source>
        <dbReference type="EMBL" id="AEM79213.1"/>
    </source>
</evidence>
<evidence type="ECO:0000256" key="3">
    <source>
        <dbReference type="ARBA" id="ARBA00023004"/>
    </source>
</evidence>
<dbReference type="CDD" id="cd01335">
    <property type="entry name" value="Radical_SAM"/>
    <property type="match status" value="1"/>
</dbReference>
<evidence type="ECO:0000256" key="1">
    <source>
        <dbReference type="ARBA" id="ARBA00022691"/>
    </source>
</evidence>
<keyword evidence="4" id="KW-0411">Iron-sulfur</keyword>
<dbReference type="InterPro" id="IPR012840">
    <property type="entry name" value="NrdG2"/>
</dbReference>
<dbReference type="PROSITE" id="PS51918">
    <property type="entry name" value="RADICAL_SAM"/>
    <property type="match status" value="1"/>
</dbReference>
<protein>
    <submittedName>
        <fullName evidence="6">Anaerobic ribonucleoside-triphosphate reductase activating protein</fullName>
    </submittedName>
</protein>
<keyword evidence="2" id="KW-0479">Metal-binding</keyword>
<dbReference type="InterPro" id="IPR013785">
    <property type="entry name" value="Aldolase_TIM"/>
</dbReference>
<evidence type="ECO:0000256" key="4">
    <source>
        <dbReference type="ARBA" id="ARBA00023014"/>
    </source>
</evidence>
<dbReference type="InterPro" id="IPR007197">
    <property type="entry name" value="rSAM"/>
</dbReference>
<dbReference type="SFLD" id="SFLDS00029">
    <property type="entry name" value="Radical_SAM"/>
    <property type="match status" value="1"/>
</dbReference>
<feature type="domain" description="Radical SAM core" evidence="5">
    <location>
        <begin position="13"/>
        <end position="220"/>
    </location>
</feature>
<dbReference type="NCBIfam" id="TIGR02495">
    <property type="entry name" value="NrdG2"/>
    <property type="match status" value="1"/>
</dbReference>
<dbReference type="STRING" id="697303.Thewi_1824"/>
<dbReference type="eggNOG" id="COG1180">
    <property type="taxonomic scope" value="Bacteria"/>
</dbReference>
<dbReference type="PANTHER" id="PTHR11228:SF27">
    <property type="entry name" value="GLYCYL-RADICAL ENZYME ACTIVATING ENZYME MJ1227-RELATED"/>
    <property type="match status" value="1"/>
</dbReference>
<dbReference type="KEGG" id="twi:Thewi_1824"/>
<accession>G2MWV1</accession>
<dbReference type="GO" id="GO:0051536">
    <property type="term" value="F:iron-sulfur cluster binding"/>
    <property type="evidence" value="ECO:0007669"/>
    <property type="project" value="UniProtKB-KW"/>
</dbReference>
<dbReference type="AlphaFoldDB" id="G2MWV1"/>
<evidence type="ECO:0000259" key="5">
    <source>
        <dbReference type="PROSITE" id="PS51918"/>
    </source>
</evidence>
<sequence>MIYDFMPVSFIDFPGKIAATVFISGCNFKCPYCHNSYLIPIREGIRSEKDFFNYLKKRANLIEGVCITGGEPTLWRGLKNFIKNIKDLHFSVKLDTNGSRPQVLEDLIKGELVDYIAMDIKAPIEKYGIFLKNKKDIDNIQKSVEIIKNSHIDYEFRTTVNDKLLTLEDFEALADWISPAKRYALQRYKYAESILDKEKSGIQDCDINFLKKIKEKLNGKFGEILIRE</sequence>
<evidence type="ECO:0000256" key="2">
    <source>
        <dbReference type="ARBA" id="ARBA00022723"/>
    </source>
</evidence>
<dbReference type="InterPro" id="IPR050377">
    <property type="entry name" value="Radical_SAM_PqqE_MftC-like"/>
</dbReference>
<dbReference type="InterPro" id="IPR058240">
    <property type="entry name" value="rSAM_sf"/>
</dbReference>